<dbReference type="InterPro" id="IPR018253">
    <property type="entry name" value="DnaJ_domain_CS"/>
</dbReference>
<feature type="compositionally biased region" description="Basic and acidic residues" evidence="2">
    <location>
        <begin position="58"/>
        <end position="70"/>
    </location>
</feature>
<evidence type="ECO:0000256" key="1">
    <source>
        <dbReference type="ARBA" id="ARBA00023186"/>
    </source>
</evidence>
<dbReference type="InterPro" id="IPR036869">
    <property type="entry name" value="J_dom_sf"/>
</dbReference>
<feature type="compositionally biased region" description="Gly residues" evidence="2">
    <location>
        <begin position="79"/>
        <end position="89"/>
    </location>
</feature>
<accession>A0ABT3WD52</accession>
<feature type="domain" description="J" evidence="3">
    <location>
        <begin position="4"/>
        <end position="69"/>
    </location>
</feature>
<dbReference type="RefSeq" id="WP_099026971.1">
    <property type="nucleotide sequence ID" value="NZ_JANIDW010000003.1"/>
</dbReference>
<dbReference type="PROSITE" id="PS00636">
    <property type="entry name" value="DNAJ_1"/>
    <property type="match status" value="1"/>
</dbReference>
<dbReference type="InterPro" id="IPR008971">
    <property type="entry name" value="HSP40/DnaJ_pept-bd"/>
</dbReference>
<feature type="region of interest" description="Disordered" evidence="2">
    <location>
        <begin position="181"/>
        <end position="200"/>
    </location>
</feature>
<name>A0ABT3WD52_9PROT</name>
<evidence type="ECO:0000259" key="3">
    <source>
        <dbReference type="PROSITE" id="PS50076"/>
    </source>
</evidence>
<dbReference type="Gene3D" id="2.60.260.20">
    <property type="entry name" value="Urease metallochaperone UreE, N-terminal domain"/>
    <property type="match status" value="2"/>
</dbReference>
<dbReference type="SMART" id="SM00271">
    <property type="entry name" value="DnaJ"/>
    <property type="match status" value="1"/>
</dbReference>
<dbReference type="EMBL" id="JANIDW010000003">
    <property type="protein sequence ID" value="MCX5614876.1"/>
    <property type="molecule type" value="Genomic_DNA"/>
</dbReference>
<dbReference type="SUPFAM" id="SSF46565">
    <property type="entry name" value="Chaperone J-domain"/>
    <property type="match status" value="1"/>
</dbReference>
<organism evidence="4 5">
    <name type="scientific">Bombella saccharophila</name>
    <dbReference type="NCBI Taxonomy" id="2967338"/>
    <lineage>
        <taxon>Bacteria</taxon>
        <taxon>Pseudomonadati</taxon>
        <taxon>Pseudomonadota</taxon>
        <taxon>Alphaproteobacteria</taxon>
        <taxon>Acetobacterales</taxon>
        <taxon>Acetobacteraceae</taxon>
        <taxon>Bombella</taxon>
    </lineage>
</organism>
<protein>
    <submittedName>
        <fullName evidence="4">DnaJ domain-containing protein</fullName>
    </submittedName>
</protein>
<evidence type="ECO:0000313" key="5">
    <source>
        <dbReference type="Proteomes" id="UP001165648"/>
    </source>
</evidence>
<dbReference type="Gene3D" id="1.10.287.110">
    <property type="entry name" value="DnaJ domain"/>
    <property type="match status" value="1"/>
</dbReference>
<proteinExistence type="predicted"/>
<dbReference type="PROSITE" id="PS50076">
    <property type="entry name" value="DNAJ_2"/>
    <property type="match status" value="1"/>
</dbReference>
<dbReference type="CDD" id="cd06257">
    <property type="entry name" value="DnaJ"/>
    <property type="match status" value="1"/>
</dbReference>
<keyword evidence="1" id="KW-0143">Chaperone</keyword>
<dbReference type="CDD" id="cd10747">
    <property type="entry name" value="DnaJ_C"/>
    <property type="match status" value="1"/>
</dbReference>
<dbReference type="InterPro" id="IPR001623">
    <property type="entry name" value="DnaJ_domain"/>
</dbReference>
<dbReference type="PRINTS" id="PR00625">
    <property type="entry name" value="JDOMAIN"/>
</dbReference>
<evidence type="ECO:0000256" key="2">
    <source>
        <dbReference type="SAM" id="MobiDB-lite"/>
    </source>
</evidence>
<dbReference type="PANTHER" id="PTHR43096">
    <property type="entry name" value="DNAJ HOMOLOG 1, MITOCHONDRIAL-RELATED"/>
    <property type="match status" value="1"/>
</dbReference>
<dbReference type="Pfam" id="PF01556">
    <property type="entry name" value="DnaJ_C"/>
    <property type="match status" value="1"/>
</dbReference>
<keyword evidence="5" id="KW-1185">Reference proteome</keyword>
<reference evidence="4 5" key="1">
    <citation type="submission" date="2022-07" db="EMBL/GenBank/DDBJ databases">
        <title>Bombella genomes.</title>
        <authorList>
            <person name="Harer L."/>
            <person name="Styblova S."/>
            <person name="Ehrmann M."/>
        </authorList>
    </citation>
    <scope>NUCLEOTIDE SEQUENCE [LARGE SCALE GENOMIC DNA]</scope>
    <source>
        <strain evidence="4 5">TMW 2.2558</strain>
    </source>
</reference>
<dbReference type="InterPro" id="IPR002939">
    <property type="entry name" value="DnaJ_C"/>
</dbReference>
<feature type="region of interest" description="Disordered" evidence="2">
    <location>
        <begin position="57"/>
        <end position="89"/>
    </location>
</feature>
<dbReference type="SUPFAM" id="SSF49493">
    <property type="entry name" value="HSP40/DnaJ peptide-binding domain"/>
    <property type="match status" value="2"/>
</dbReference>
<dbReference type="PANTHER" id="PTHR43096:SF48">
    <property type="entry name" value="CHAPERONE PROTEIN DNAJ"/>
    <property type="match status" value="1"/>
</dbReference>
<gene>
    <name evidence="4" type="ORF">NQF64_06425</name>
</gene>
<evidence type="ECO:0000313" key="4">
    <source>
        <dbReference type="EMBL" id="MCX5614876.1"/>
    </source>
</evidence>
<dbReference type="Pfam" id="PF00226">
    <property type="entry name" value="DnaJ"/>
    <property type="match status" value="1"/>
</dbReference>
<comment type="caution">
    <text evidence="4">The sequence shown here is derived from an EMBL/GenBank/DDBJ whole genome shotgun (WGS) entry which is preliminary data.</text>
</comment>
<sequence>MATDPYKVLGVSNTATDKEIRSAYRRLVKQYHPDRNPGDAKAEERFKEIGKAYEVLGDEEKRGQFDRGEIDADGQPRGPFGGGFGGAGAGPGGGFGGFGGGFQGGSFTAEDLGDIFGGAFGGGGFGGGGFRSARPRRGEDLHGELRISMEECALGTRREVSLGGGREVSVGIPAGIEDGKTLRLKGKGEPGQPGMDGRPGPAGDVLLKVHVAEDPYYKREGRDLRVVQDIDLATAILGGKIHVRTPAGTVALKVKPHSDSGTILRLSGRGIAATKTHPAGNLLVSLRIVLGTISPELEALIRREAEEKAEQTKPESQKG</sequence>
<dbReference type="Proteomes" id="UP001165648">
    <property type="component" value="Unassembled WGS sequence"/>
</dbReference>